<keyword evidence="8 9" id="KW-0694">RNA-binding</keyword>
<dbReference type="Proteomes" id="UP000269544">
    <property type="component" value="Chromosome"/>
</dbReference>
<keyword evidence="6" id="KW-0547">Nucleotide-binding</keyword>
<evidence type="ECO:0000259" key="11">
    <source>
        <dbReference type="Pfam" id="PF12627"/>
    </source>
</evidence>
<feature type="domain" description="Poly A polymerase head" evidence="10">
    <location>
        <begin position="21"/>
        <end position="142"/>
    </location>
</feature>
<keyword evidence="7" id="KW-0460">Magnesium</keyword>
<evidence type="ECO:0000256" key="6">
    <source>
        <dbReference type="ARBA" id="ARBA00022741"/>
    </source>
</evidence>
<dbReference type="InterPro" id="IPR002646">
    <property type="entry name" value="PolA_pol_head_dom"/>
</dbReference>
<reference evidence="13 14" key="1">
    <citation type="submission" date="2018-12" db="EMBL/GenBank/DDBJ databases">
        <authorList>
            <consortium name="Pathogen Informatics"/>
        </authorList>
    </citation>
    <scope>NUCLEOTIDE SEQUENCE [LARGE SCALE GENOMIC DNA]</scope>
    <source>
        <strain evidence="13 14">NCTC13079</strain>
    </source>
</reference>
<dbReference type="GO" id="GO:0000049">
    <property type="term" value="F:tRNA binding"/>
    <property type="evidence" value="ECO:0007669"/>
    <property type="project" value="TreeGrafter"/>
</dbReference>
<dbReference type="CDD" id="cd05398">
    <property type="entry name" value="NT_ClassII-CCAase"/>
    <property type="match status" value="1"/>
</dbReference>
<evidence type="ECO:0000256" key="3">
    <source>
        <dbReference type="ARBA" id="ARBA00022694"/>
    </source>
</evidence>
<evidence type="ECO:0000256" key="5">
    <source>
        <dbReference type="ARBA" id="ARBA00022723"/>
    </source>
</evidence>
<evidence type="ECO:0000256" key="1">
    <source>
        <dbReference type="ARBA" id="ARBA00001946"/>
    </source>
</evidence>
<gene>
    <name evidence="13" type="primary">cca</name>
    <name evidence="13" type="ORF">NCTC13079_00257</name>
</gene>
<dbReference type="Gene3D" id="1.10.246.80">
    <property type="match status" value="1"/>
</dbReference>
<keyword evidence="14" id="KW-1185">Reference proteome</keyword>
<dbReference type="EMBL" id="LR134523">
    <property type="protein sequence ID" value="VEJ34658.1"/>
    <property type="molecule type" value="Genomic_DNA"/>
</dbReference>
<dbReference type="SUPFAM" id="SSF81891">
    <property type="entry name" value="Poly A polymerase C-terminal region-like"/>
    <property type="match status" value="1"/>
</dbReference>
<dbReference type="Pfam" id="PF13735">
    <property type="entry name" value="tRNA_NucTran2_2"/>
    <property type="match status" value="1"/>
</dbReference>
<evidence type="ECO:0000256" key="4">
    <source>
        <dbReference type="ARBA" id="ARBA00022695"/>
    </source>
</evidence>
<evidence type="ECO:0000259" key="12">
    <source>
        <dbReference type="Pfam" id="PF13735"/>
    </source>
</evidence>
<keyword evidence="2 9" id="KW-0808">Transferase</keyword>
<dbReference type="OrthoDB" id="9805698at2"/>
<comment type="cofactor">
    <cofactor evidence="1">
        <name>Mg(2+)</name>
        <dbReference type="ChEBI" id="CHEBI:18420"/>
    </cofactor>
</comment>
<comment type="similarity">
    <text evidence="9">Belongs to the tRNA nucleotidyltransferase/poly(A) polymerase family.</text>
</comment>
<name>A0A3S4YNK4_9FIRM</name>
<dbReference type="EC" id="2.7.7.72" evidence="13"/>
<dbReference type="AlphaFoldDB" id="A0A3S4YNK4"/>
<keyword evidence="5" id="KW-0479">Metal-binding</keyword>
<evidence type="ECO:0000256" key="2">
    <source>
        <dbReference type="ARBA" id="ARBA00022679"/>
    </source>
</evidence>
<organism evidence="13 14">
    <name type="scientific">Aedoeadaptatus ivorii</name>
    <dbReference type="NCBI Taxonomy" id="54006"/>
    <lineage>
        <taxon>Bacteria</taxon>
        <taxon>Bacillati</taxon>
        <taxon>Bacillota</taxon>
        <taxon>Tissierellia</taxon>
        <taxon>Tissierellales</taxon>
        <taxon>Peptoniphilaceae</taxon>
        <taxon>Aedoeadaptatus</taxon>
    </lineage>
</organism>
<dbReference type="InterPro" id="IPR032828">
    <property type="entry name" value="PolyA_RNA-bd"/>
</dbReference>
<dbReference type="Pfam" id="PF01743">
    <property type="entry name" value="PolyA_pol"/>
    <property type="match status" value="1"/>
</dbReference>
<sequence length="451" mass="51107">MKLPADIKYIWNRFAQAGAEVYVVGGAVRDSLMGRVPHDYDLTTAALPNEIVEMFADHTTFRAGAAYGTVGVAMDSGVVEITTFRVDGTYGDSRRPDSVRFTRSLEEDLARRDFTVNAMAYSPERGIVDPFGGRDAIRRRAIETVGDAELRFREDALRILRALRFRGQLGFDLTESVRTAIRRERDRLSALSGERIADEMGKILAIERPSTVFYEMEALGVLAVLFPELVPTVGYDQRSPYHDKTLFDHILCVVDHTPPKLPVRYAALFHDVKKPDTLSIDEDGKGHFFGHDTLGAETAAEILRRYKASKRLVHEVSALIREHMKVHDVMTDRALRRQIRRVGEEYILDLYDLMAADMACTYGARDISFIIERKARIRALMEEGVPKRCDLAVDGNDLIEIGIAPGPLMGKILGEMEARFIDNPEENDKAHWLAYAERRYDELRGDDRRNR</sequence>
<dbReference type="Pfam" id="PF12627">
    <property type="entry name" value="PolyA_pol_RNAbd"/>
    <property type="match status" value="1"/>
</dbReference>
<feature type="domain" description="CCA-adding enzyme C-terminal" evidence="12">
    <location>
        <begin position="296"/>
        <end position="434"/>
    </location>
</feature>
<evidence type="ECO:0000259" key="10">
    <source>
        <dbReference type="Pfam" id="PF01743"/>
    </source>
</evidence>
<dbReference type="GO" id="GO:0046872">
    <property type="term" value="F:metal ion binding"/>
    <property type="evidence" value="ECO:0007669"/>
    <property type="project" value="UniProtKB-KW"/>
</dbReference>
<dbReference type="GO" id="GO:0000166">
    <property type="term" value="F:nucleotide binding"/>
    <property type="evidence" value="ECO:0007669"/>
    <property type="project" value="UniProtKB-KW"/>
</dbReference>
<dbReference type="PANTHER" id="PTHR46173">
    <property type="entry name" value="CCA TRNA NUCLEOTIDYLTRANSFERASE 1, MITOCHONDRIAL"/>
    <property type="match status" value="1"/>
</dbReference>
<dbReference type="SUPFAM" id="SSF81301">
    <property type="entry name" value="Nucleotidyltransferase"/>
    <property type="match status" value="1"/>
</dbReference>
<feature type="domain" description="tRNA nucleotidyltransferase/poly(A) polymerase RNA and SrmB- binding" evidence="11">
    <location>
        <begin position="170"/>
        <end position="229"/>
    </location>
</feature>
<evidence type="ECO:0000313" key="13">
    <source>
        <dbReference type="EMBL" id="VEJ34658.1"/>
    </source>
</evidence>
<evidence type="ECO:0000256" key="9">
    <source>
        <dbReference type="RuleBase" id="RU003953"/>
    </source>
</evidence>
<dbReference type="CDD" id="cd00077">
    <property type="entry name" value="HDc"/>
    <property type="match status" value="1"/>
</dbReference>
<dbReference type="GO" id="GO:0004810">
    <property type="term" value="F:CCA tRNA nucleotidyltransferase activity"/>
    <property type="evidence" value="ECO:0007669"/>
    <property type="project" value="UniProtKB-EC"/>
</dbReference>
<dbReference type="InterPro" id="IPR032810">
    <property type="entry name" value="CCA-adding_enz_C"/>
</dbReference>
<dbReference type="InterPro" id="IPR003607">
    <property type="entry name" value="HD/PDEase_dom"/>
</dbReference>
<accession>A0A3S4YNK4</accession>
<dbReference type="GO" id="GO:0008033">
    <property type="term" value="P:tRNA processing"/>
    <property type="evidence" value="ECO:0007669"/>
    <property type="project" value="UniProtKB-KW"/>
</dbReference>
<protein>
    <submittedName>
        <fullName evidence="13">CCA-adding enzyme</fullName>
        <ecNumber evidence="13">2.7.7.72</ecNumber>
    </submittedName>
</protein>
<evidence type="ECO:0000256" key="7">
    <source>
        <dbReference type="ARBA" id="ARBA00022842"/>
    </source>
</evidence>
<dbReference type="RefSeq" id="WP_126464726.1">
    <property type="nucleotide sequence ID" value="NZ_JAUSWF010000011.1"/>
</dbReference>
<dbReference type="Gene3D" id="1.10.3090.10">
    <property type="entry name" value="cca-adding enzyme, domain 2"/>
    <property type="match status" value="1"/>
</dbReference>
<keyword evidence="4 13" id="KW-0548">Nucleotidyltransferase</keyword>
<evidence type="ECO:0000313" key="14">
    <source>
        <dbReference type="Proteomes" id="UP000269544"/>
    </source>
</evidence>
<dbReference type="KEGG" id="piv:NCTC13079_00257"/>
<evidence type="ECO:0000256" key="8">
    <source>
        <dbReference type="ARBA" id="ARBA00022884"/>
    </source>
</evidence>
<dbReference type="Gene3D" id="3.30.460.10">
    <property type="entry name" value="Beta Polymerase, domain 2"/>
    <property type="match status" value="1"/>
</dbReference>
<dbReference type="PANTHER" id="PTHR46173:SF1">
    <property type="entry name" value="CCA TRNA NUCLEOTIDYLTRANSFERASE 1, MITOCHONDRIAL"/>
    <property type="match status" value="1"/>
</dbReference>
<proteinExistence type="inferred from homology"/>
<dbReference type="InterPro" id="IPR043519">
    <property type="entry name" value="NT_sf"/>
</dbReference>
<keyword evidence="3" id="KW-0819">tRNA processing</keyword>
<dbReference type="InterPro" id="IPR050264">
    <property type="entry name" value="Bact_CCA-adding_enz_type3_sf"/>
</dbReference>